<keyword evidence="1" id="KW-1133">Transmembrane helix</keyword>
<evidence type="ECO:0000313" key="2">
    <source>
        <dbReference type="EMBL" id="EDM09431.1"/>
    </source>
</evidence>
<reference evidence="2 3" key="1">
    <citation type="submission" date="2005-09" db="EMBL/GenBank/DDBJ databases">
        <authorList>
            <person name="Mural R.J."/>
            <person name="Li P.W."/>
            <person name="Adams M.D."/>
            <person name="Amanatides P.G."/>
            <person name="Baden-Tillson H."/>
            <person name="Barnstead M."/>
            <person name="Chin S.H."/>
            <person name="Dew I."/>
            <person name="Evans C.A."/>
            <person name="Ferriera S."/>
            <person name="Flanigan M."/>
            <person name="Fosler C."/>
            <person name="Glodek A."/>
            <person name="Gu Z."/>
            <person name="Holt R.A."/>
            <person name="Jennings D."/>
            <person name="Kraft C.L."/>
            <person name="Lu F."/>
            <person name="Nguyen T."/>
            <person name="Nusskern D.R."/>
            <person name="Pfannkoch C.M."/>
            <person name="Sitter C."/>
            <person name="Sutton G.G."/>
            <person name="Venter J.C."/>
            <person name="Wang Z."/>
            <person name="Woodage T."/>
            <person name="Zheng X.H."/>
            <person name="Zhong F."/>
        </authorList>
    </citation>
    <scope>NUCLEOTIDE SEQUENCE [LARGE SCALE GENOMIC DNA]</scope>
    <source>
        <strain>BN</strain>
        <strain evidence="3">Sprague-Dawley</strain>
    </source>
</reference>
<dbReference type="AlphaFoldDB" id="A6ID66"/>
<protein>
    <submittedName>
        <fullName evidence="2">RCG46229</fullName>
    </submittedName>
</protein>
<sequence>MYLLLHILEKIKAFSLNFVLFVCMLFILKMAHFVKMLFPFLPWKLTQPLVAPK</sequence>
<organism evidence="2 3">
    <name type="scientific">Rattus norvegicus</name>
    <name type="common">Rat</name>
    <dbReference type="NCBI Taxonomy" id="10116"/>
    <lineage>
        <taxon>Eukaryota</taxon>
        <taxon>Metazoa</taxon>
        <taxon>Chordata</taxon>
        <taxon>Craniata</taxon>
        <taxon>Vertebrata</taxon>
        <taxon>Euteleostomi</taxon>
        <taxon>Mammalia</taxon>
        <taxon>Eutheria</taxon>
        <taxon>Euarchontoglires</taxon>
        <taxon>Glires</taxon>
        <taxon>Rodentia</taxon>
        <taxon>Myomorpha</taxon>
        <taxon>Muroidea</taxon>
        <taxon>Muridae</taxon>
        <taxon>Murinae</taxon>
        <taxon>Rattus</taxon>
    </lineage>
</organism>
<evidence type="ECO:0000256" key="1">
    <source>
        <dbReference type="SAM" id="Phobius"/>
    </source>
</evidence>
<gene>
    <name evidence="2" type="ORF">rCG_46229</name>
</gene>
<proteinExistence type="predicted"/>
<dbReference type="Proteomes" id="UP000234681">
    <property type="component" value="Chromosome 13"/>
</dbReference>
<name>A6ID66_RAT</name>
<keyword evidence="1" id="KW-0472">Membrane</keyword>
<dbReference type="EMBL" id="CH473958">
    <property type="protein sequence ID" value="EDM09431.1"/>
    <property type="molecule type" value="Genomic_DNA"/>
</dbReference>
<evidence type="ECO:0000313" key="3">
    <source>
        <dbReference type="Proteomes" id="UP000234681"/>
    </source>
</evidence>
<keyword evidence="1" id="KW-0812">Transmembrane</keyword>
<accession>A6ID66</accession>
<feature type="transmembrane region" description="Helical" evidence="1">
    <location>
        <begin position="12"/>
        <end position="34"/>
    </location>
</feature>